<dbReference type="InterPro" id="IPR036714">
    <property type="entry name" value="SDH_sf"/>
</dbReference>
<dbReference type="Gene3D" id="1.10.150.250">
    <property type="entry name" value="Flavinator of succinate dehydrogenase"/>
    <property type="match status" value="1"/>
</dbReference>
<accession>A0A225BAN9</accession>
<comment type="subcellular location">
    <subcellularLocation>
        <location evidence="1 4">Mitochondrion matrix</location>
    </subcellularLocation>
</comment>
<dbReference type="InterPro" id="IPR005631">
    <property type="entry name" value="SDH"/>
</dbReference>
<dbReference type="PANTHER" id="PTHR12469:SF2">
    <property type="entry name" value="SUCCINATE DEHYDROGENASE ASSEMBLY FACTOR 2, MITOCHONDRIAL"/>
    <property type="match status" value="1"/>
</dbReference>
<dbReference type="STRING" id="1441469.A0A225BAN9"/>
<evidence type="ECO:0000256" key="4">
    <source>
        <dbReference type="HAMAP-Rule" id="MF_03057"/>
    </source>
</evidence>
<organism evidence="6 7">
    <name type="scientific">Talaromyces atroroseus</name>
    <dbReference type="NCBI Taxonomy" id="1441469"/>
    <lineage>
        <taxon>Eukaryota</taxon>
        <taxon>Fungi</taxon>
        <taxon>Dikarya</taxon>
        <taxon>Ascomycota</taxon>
        <taxon>Pezizomycotina</taxon>
        <taxon>Eurotiomycetes</taxon>
        <taxon>Eurotiomycetidae</taxon>
        <taxon>Eurotiales</taxon>
        <taxon>Trichocomaceae</taxon>
        <taxon>Talaromyces</taxon>
        <taxon>Talaromyces sect. Trachyspermi</taxon>
    </lineage>
</organism>
<dbReference type="PANTHER" id="PTHR12469">
    <property type="entry name" value="PROTEIN EMI5 HOMOLOG, MITOCHONDRIAL"/>
    <property type="match status" value="1"/>
</dbReference>
<comment type="similarity">
    <text evidence="4">Belongs to the SDHAF2 family.</text>
</comment>
<dbReference type="Pfam" id="PF03937">
    <property type="entry name" value="Sdh5"/>
    <property type="match status" value="1"/>
</dbReference>
<evidence type="ECO:0000256" key="3">
    <source>
        <dbReference type="ARBA" id="ARBA00023186"/>
    </source>
</evidence>
<feature type="region of interest" description="Disordered" evidence="5">
    <location>
        <begin position="33"/>
        <end position="75"/>
    </location>
</feature>
<dbReference type="RefSeq" id="XP_020124577.1">
    <property type="nucleotide sequence ID" value="XM_020260247.1"/>
</dbReference>
<comment type="function">
    <text evidence="4">Plays an essential role in the assembly of succinate dehydrogenase (SDH), an enzyme complex (also referred to as respiratory complex II) that is a component of both the tricarboxylic acid (TCA) cycle and the mitochondrial electron transport chain, and which couples the oxidation of succinate to fumarate with the reduction of ubiquinone (coenzyme Q) to ubiquinol. Required for flavinylation (covalent attachment of FAD) of the flavoprotein subunit of the SDH catalytic dimer.</text>
</comment>
<feature type="region of interest" description="Disordered" evidence="5">
    <location>
        <begin position="319"/>
        <end position="339"/>
    </location>
</feature>
<protein>
    <recommendedName>
        <fullName evidence="4">Succinate dehydrogenase assembly factor 2, mitochondrial</fullName>
        <shortName evidence="4">SDH assembly factor 2</shortName>
        <shortName evidence="4">SDHAF2</shortName>
    </recommendedName>
</protein>
<comment type="caution">
    <text evidence="6">The sequence shown here is derived from an EMBL/GenBank/DDBJ whole genome shotgun (WGS) entry which is preliminary data.</text>
</comment>
<reference evidence="6 7" key="1">
    <citation type="submission" date="2015-06" db="EMBL/GenBank/DDBJ databases">
        <title>Talaromyces atroroseus IBT 11181 draft genome.</title>
        <authorList>
            <person name="Rasmussen K.B."/>
            <person name="Rasmussen S."/>
            <person name="Petersen B."/>
            <person name="Sicheritz-Ponten T."/>
            <person name="Mortensen U.H."/>
            <person name="Thrane U."/>
        </authorList>
    </citation>
    <scope>NUCLEOTIDE SEQUENCE [LARGE SCALE GENOMIC DNA]</scope>
    <source>
        <strain evidence="6 7">IBT 11181</strain>
    </source>
</reference>
<keyword evidence="7" id="KW-1185">Reference proteome</keyword>
<keyword evidence="3 4" id="KW-0143">Chaperone</keyword>
<dbReference type="GO" id="GO:0034553">
    <property type="term" value="P:mitochondrial respiratory chain complex II assembly"/>
    <property type="evidence" value="ECO:0007669"/>
    <property type="project" value="TreeGrafter"/>
</dbReference>
<feature type="compositionally biased region" description="Polar residues" evidence="5">
    <location>
        <begin position="61"/>
        <end position="72"/>
    </location>
</feature>
<evidence type="ECO:0000256" key="1">
    <source>
        <dbReference type="ARBA" id="ARBA00004305"/>
    </source>
</evidence>
<dbReference type="SUPFAM" id="SSF109910">
    <property type="entry name" value="YgfY-like"/>
    <property type="match status" value="1"/>
</dbReference>
<evidence type="ECO:0000256" key="2">
    <source>
        <dbReference type="ARBA" id="ARBA00023128"/>
    </source>
</evidence>
<dbReference type="Proteomes" id="UP000214365">
    <property type="component" value="Unassembled WGS sequence"/>
</dbReference>
<gene>
    <name evidence="6" type="ORF">UA08_00440</name>
</gene>
<dbReference type="HAMAP" id="MF_03057">
    <property type="entry name" value="SDHAF2"/>
    <property type="match status" value="1"/>
</dbReference>
<dbReference type="GO" id="GO:0006121">
    <property type="term" value="P:mitochondrial electron transport, succinate to ubiquinone"/>
    <property type="evidence" value="ECO:0007669"/>
    <property type="project" value="UniProtKB-UniRule"/>
</dbReference>
<keyword evidence="2 4" id="KW-0496">Mitochondrion</keyword>
<dbReference type="AlphaFoldDB" id="A0A225BAN9"/>
<dbReference type="GeneID" id="31000195"/>
<proteinExistence type="inferred from homology"/>
<dbReference type="EMBL" id="LFMY01000001">
    <property type="protein sequence ID" value="OKL64456.1"/>
    <property type="molecule type" value="Genomic_DNA"/>
</dbReference>
<evidence type="ECO:0000313" key="6">
    <source>
        <dbReference type="EMBL" id="OKL64456.1"/>
    </source>
</evidence>
<sequence length="339" mass="37144">MSATHFVHSLRPAIGNSSRLLPSLQQQSRAFGASALRGNNRAPSTAKEHEEIQKKRPLNQHIPNTTSTQTNDFPKVGAASAPPEFLSSVDPNYKPADPYSGKIEHLTGGRESAGAQKPELGVGEMEGITFKVEPLKREGEDASTMRARLLYQSRKRGILETDLLLSTFADVYLGKMTIEQLQQYDRFLDENDWDIYYWATQEPKEAEETAASSAGDAGSAVKVDTPTETWKQGAAKSGEWAQTVGAFKPAYRPLPSRWAESEILALLRSIITFVDIQDSKDPWVFYRQQRLNAPSSRKGRSISTSLVMIDDSVSHGDSAGAIPHRIPPCSAGGQEGTVA</sequence>
<dbReference type="FunFam" id="1.10.150.250:FF:000002">
    <property type="entry name" value="Succinate dehydrogenase assembly factor 2, mitochondrial"/>
    <property type="match status" value="1"/>
</dbReference>
<evidence type="ECO:0000313" key="7">
    <source>
        <dbReference type="Proteomes" id="UP000214365"/>
    </source>
</evidence>
<name>A0A225BAN9_TALAT</name>
<evidence type="ECO:0000256" key="5">
    <source>
        <dbReference type="SAM" id="MobiDB-lite"/>
    </source>
</evidence>
<dbReference type="GO" id="GO:0006099">
    <property type="term" value="P:tricarboxylic acid cycle"/>
    <property type="evidence" value="ECO:0007669"/>
    <property type="project" value="TreeGrafter"/>
</dbReference>
<dbReference type="OrthoDB" id="284292at2759"/>
<comment type="subunit">
    <text evidence="4">Interacts with the flavoprotein subunit within the SDH catalytic dimer.</text>
</comment>
<dbReference type="GO" id="GO:0005759">
    <property type="term" value="C:mitochondrial matrix"/>
    <property type="evidence" value="ECO:0007669"/>
    <property type="project" value="UniProtKB-SubCell"/>
</dbReference>
<dbReference type="InterPro" id="IPR028882">
    <property type="entry name" value="SDHAF2"/>
</dbReference>